<evidence type="ECO:0000256" key="4">
    <source>
        <dbReference type="SAM" id="SignalP"/>
    </source>
</evidence>
<feature type="region of interest" description="Disordered" evidence="3">
    <location>
        <begin position="233"/>
        <end position="260"/>
    </location>
</feature>
<dbReference type="PANTHER" id="PTHR30035">
    <property type="entry name" value="LIPOPROTEIN VACJ-RELATED"/>
    <property type="match status" value="1"/>
</dbReference>
<comment type="caution">
    <text evidence="5">The sequence shown here is derived from an EMBL/GenBank/DDBJ whole genome shotgun (WGS) entry which is preliminary data.</text>
</comment>
<dbReference type="PRINTS" id="PR01805">
    <property type="entry name" value="VACJLIPOPROT"/>
</dbReference>
<organism evidence="5 6">
    <name type="scientific">Comamonas sediminis</name>
    <dbReference type="NCBI Taxonomy" id="1783360"/>
    <lineage>
        <taxon>Bacteria</taxon>
        <taxon>Pseudomonadati</taxon>
        <taxon>Pseudomonadota</taxon>
        <taxon>Betaproteobacteria</taxon>
        <taxon>Burkholderiales</taxon>
        <taxon>Comamonadaceae</taxon>
        <taxon>Comamonas</taxon>
    </lineage>
</organism>
<comment type="similarity">
    <text evidence="1">Belongs to the MlaA family.</text>
</comment>
<dbReference type="Proteomes" id="UP001562178">
    <property type="component" value="Unassembled WGS sequence"/>
</dbReference>
<evidence type="ECO:0000256" key="3">
    <source>
        <dbReference type="SAM" id="MobiDB-lite"/>
    </source>
</evidence>
<keyword evidence="2 4" id="KW-0732">Signal</keyword>
<keyword evidence="6" id="KW-1185">Reference proteome</keyword>
<evidence type="ECO:0000313" key="6">
    <source>
        <dbReference type="Proteomes" id="UP001562178"/>
    </source>
</evidence>
<evidence type="ECO:0000256" key="2">
    <source>
        <dbReference type="ARBA" id="ARBA00022729"/>
    </source>
</evidence>
<dbReference type="InterPro" id="IPR007428">
    <property type="entry name" value="MlaA"/>
</dbReference>
<name>A0ABV4B484_9BURK</name>
<keyword evidence="5" id="KW-0449">Lipoprotein</keyword>
<dbReference type="Pfam" id="PF04333">
    <property type="entry name" value="MlaA"/>
    <property type="match status" value="1"/>
</dbReference>
<dbReference type="PANTHER" id="PTHR30035:SF3">
    <property type="entry name" value="INTERMEMBRANE PHOSPHOLIPID TRANSPORT SYSTEM LIPOPROTEIN MLAA"/>
    <property type="match status" value="1"/>
</dbReference>
<sequence>MMRYPTKQPHAHARSWLLASSLGLAAVLSGCASGPGANPRDPLEPYNRAMFSFNDAVDSAVLEPVATGYRDVTPTVVRTAVTNFFANLGDLWSAVNNALQLKGEGTYNSVVRFTTNTVFGLGGLIDIASEMDIERHKQDFGLTMARYGMPAGAYIVWPLLGPSTIRDSAGMVVDWQGNVVSSINDVPVRNSLTGLRIVNTRANLLGTTSLVQSAALDKYSFTRDAYLQLRENATRSGDEEDETQWMNESAAEPAAQGNGK</sequence>
<evidence type="ECO:0000313" key="5">
    <source>
        <dbReference type="EMBL" id="MEY2252305.1"/>
    </source>
</evidence>
<reference evidence="5 6" key="1">
    <citation type="journal article" date="2016" name="Int. J. Syst. Evol. Microbiol.">
        <title>Description of Comamonas sediminis sp. nov., isolated from lagoon sediments.</title>
        <authorList>
            <person name="Subhash Y."/>
            <person name="Bang J.J."/>
            <person name="You T.H."/>
            <person name="Lee S.S."/>
        </authorList>
    </citation>
    <scope>NUCLEOTIDE SEQUENCE [LARGE SCALE GENOMIC DNA]</scope>
    <source>
        <strain evidence="5 6">JCM 31169</strain>
    </source>
</reference>
<evidence type="ECO:0000256" key="1">
    <source>
        <dbReference type="ARBA" id="ARBA00010634"/>
    </source>
</evidence>
<proteinExistence type="inferred from homology"/>
<feature type="chain" id="PRO_5047458814" evidence="4">
    <location>
        <begin position="26"/>
        <end position="260"/>
    </location>
</feature>
<accession>A0ABV4B484</accession>
<feature type="signal peptide" evidence="4">
    <location>
        <begin position="1"/>
        <end position="25"/>
    </location>
</feature>
<dbReference type="EMBL" id="JBGBDC010000006">
    <property type="protein sequence ID" value="MEY2252305.1"/>
    <property type="molecule type" value="Genomic_DNA"/>
</dbReference>
<gene>
    <name evidence="5" type="ORF">AB7A72_14900</name>
</gene>
<dbReference type="PROSITE" id="PS51257">
    <property type="entry name" value="PROKAR_LIPOPROTEIN"/>
    <property type="match status" value="1"/>
</dbReference>
<protein>
    <submittedName>
        <fullName evidence="5">VacJ family lipoprotein</fullName>
    </submittedName>
</protein>